<proteinExistence type="predicted"/>
<dbReference type="AlphaFoldDB" id="A0A6J5CL72"/>
<name>A0A6J5CL72_9BURK</name>
<protein>
    <recommendedName>
        <fullName evidence="1">GmrSD restriction endonucleases N-terminal domain-containing protein</fullName>
    </recommendedName>
</protein>
<dbReference type="Proteomes" id="UP000494249">
    <property type="component" value="Unassembled WGS sequence"/>
</dbReference>
<dbReference type="PANTHER" id="PTHR35149">
    <property type="entry name" value="SLL5132 PROTEIN"/>
    <property type="match status" value="1"/>
</dbReference>
<dbReference type="PANTHER" id="PTHR35149:SF1">
    <property type="entry name" value="DUF5655 DOMAIN-CONTAINING PROTEIN"/>
    <property type="match status" value="1"/>
</dbReference>
<accession>A0A6J5CL72</accession>
<feature type="domain" description="GmrSD restriction endonucleases N-terminal" evidence="1">
    <location>
        <begin position="11"/>
        <end position="219"/>
    </location>
</feature>
<reference evidence="2 3" key="1">
    <citation type="submission" date="2020-04" db="EMBL/GenBank/DDBJ databases">
        <authorList>
            <person name="De Canck E."/>
        </authorList>
    </citation>
    <scope>NUCLEOTIDE SEQUENCE [LARGE SCALE GENOMIC DNA]</scope>
    <source>
        <strain evidence="2 3">LMG 22037</strain>
    </source>
</reference>
<sequence length="575" mass="64684">MAFSSAELQKLGDLLSGYHFHIPDYQRGYAWGDAQLEALWNDLHVTVSSEANEHFTGVVLLRQLNEDSTVLPSVELVDGQQRVISAMTLASALARRVMAPESSREPFSKPEFKVSFLDNAELQTYFNFWTLDDESEAARLGHDCSSYAANLKNAAQYFRKRAEELHDAGQARQYLDVLLDRFRLFVLDAHPDFDIHVAFETLNNRGKKLSKLELLKNRLIYLTNVLPSQAAKAGIVTDTPHLSGWALREQIHRAWKGIYTSLGRSPTTQNHDDEFLRAHAVAYFGEVKDADWLDNVLLNETFTATNRSLSLEDVSAYIRNLEQAAVWWSHMHETKLMPKAHQLHLERIARIGHAYFKPLLLAAYMRATALNPEALGEPRAHDADMLPVVGLLEQVERFIVLVLNLSGRAGHLGRSHMNRMAHSLSRPDPLNCPWKDRGFPAMPAAEAISFVKSYVKAYIENEEVGDSWSDPRFEWMGSIPPPMSNVRWRPGLGKGLATTGGHLLDFSCSNTRRLGAEQVINPLRCHGRGTSSALTRQLSTSFPRHLTMRVTGTPPCLLTDEPKPCGRPLYIRSAT</sequence>
<evidence type="ECO:0000313" key="3">
    <source>
        <dbReference type="Proteomes" id="UP000494249"/>
    </source>
</evidence>
<dbReference type="InterPro" id="IPR004919">
    <property type="entry name" value="GmrSD_N"/>
</dbReference>
<evidence type="ECO:0000259" key="1">
    <source>
        <dbReference type="Pfam" id="PF03235"/>
    </source>
</evidence>
<organism evidence="2 3">
    <name type="scientific">Paraburkholderia phenoliruptrix</name>
    <dbReference type="NCBI Taxonomy" id="252970"/>
    <lineage>
        <taxon>Bacteria</taxon>
        <taxon>Pseudomonadati</taxon>
        <taxon>Pseudomonadota</taxon>
        <taxon>Betaproteobacteria</taxon>
        <taxon>Burkholderiales</taxon>
        <taxon>Burkholderiaceae</taxon>
        <taxon>Paraburkholderia</taxon>
    </lineage>
</organism>
<dbReference type="RefSeq" id="WP_035486302.1">
    <property type="nucleotide sequence ID" value="NZ_CADFGL010000057.1"/>
</dbReference>
<dbReference type="Pfam" id="PF03235">
    <property type="entry name" value="GmrSD_N"/>
    <property type="match status" value="1"/>
</dbReference>
<dbReference type="EMBL" id="CADIKB010000061">
    <property type="protein sequence ID" value="CAB3739455.1"/>
    <property type="molecule type" value="Genomic_DNA"/>
</dbReference>
<evidence type="ECO:0000313" key="2">
    <source>
        <dbReference type="EMBL" id="CAB3739455.1"/>
    </source>
</evidence>
<gene>
    <name evidence="2" type="ORF">LMG22037_06288</name>
</gene>